<accession>A0A6J5WH08</accession>
<gene>
    <name evidence="1" type="ORF">CURHAP_LOCUS13870</name>
    <name evidence="2" type="ORF">ORAREDHAP_LOCUS13431</name>
</gene>
<dbReference type="EMBL" id="CAEKDK010000002">
    <property type="protein sequence ID" value="CAB4268986.1"/>
    <property type="molecule type" value="Genomic_DNA"/>
</dbReference>
<dbReference type="AlphaFoldDB" id="A0A6J5WH08"/>
<keyword evidence="4" id="KW-1185">Reference proteome</keyword>
<dbReference type="Proteomes" id="UP000507222">
    <property type="component" value="Unassembled WGS sequence"/>
</dbReference>
<sequence length="91" mass="9847">MVVGSDVGMIHDGTVMVVSIKSGRETVQLAAARIDNKAVRLQSRGSHETIRLQGCSSHMSMRFSYTLNSGTWCCGCGAVWWKGAHNHGAVR</sequence>
<proteinExistence type="predicted"/>
<name>A0A6J5WH08_PRUAR</name>
<evidence type="ECO:0000313" key="4">
    <source>
        <dbReference type="Proteomes" id="UP000507245"/>
    </source>
</evidence>
<reference evidence="4" key="1">
    <citation type="journal article" date="2020" name="Genome Biol.">
        <title>Gamete binning: chromosome-level and haplotype-resolved genome assembly enabled by high-throughput single-cell sequencing of gamete genomes.</title>
        <authorList>
            <person name="Campoy J.A."/>
            <person name="Sun H."/>
            <person name="Goel M."/>
            <person name="Jiao W.-B."/>
            <person name="Folz-Donahue K."/>
            <person name="Wang N."/>
            <person name="Rubio M."/>
            <person name="Liu C."/>
            <person name="Kukat C."/>
            <person name="Ruiz D."/>
            <person name="Huettel B."/>
            <person name="Schneeberger K."/>
        </authorList>
    </citation>
    <scope>NUCLEOTIDE SEQUENCE [LARGE SCALE GENOMIC DNA]</scope>
    <source>
        <strain evidence="4">cv. Rojo Pasion</strain>
    </source>
</reference>
<evidence type="ECO:0000313" key="2">
    <source>
        <dbReference type="EMBL" id="CAB4299365.1"/>
    </source>
</evidence>
<reference evidence="2 3" key="2">
    <citation type="submission" date="2020-05" db="EMBL/GenBank/DDBJ databases">
        <authorList>
            <person name="Campoy J."/>
            <person name="Schneeberger K."/>
            <person name="Spophaly S."/>
        </authorList>
    </citation>
    <scope>NUCLEOTIDE SEQUENCE [LARGE SCALE GENOMIC DNA]</scope>
    <source>
        <strain evidence="2">PruArmRojPasFocal</strain>
    </source>
</reference>
<evidence type="ECO:0000313" key="1">
    <source>
        <dbReference type="EMBL" id="CAB4268986.1"/>
    </source>
</evidence>
<evidence type="ECO:0000313" key="3">
    <source>
        <dbReference type="Proteomes" id="UP000507222"/>
    </source>
</evidence>
<protein>
    <submittedName>
        <fullName evidence="2">Uncharacterized protein</fullName>
    </submittedName>
</protein>
<dbReference type="Proteomes" id="UP000507245">
    <property type="component" value="Unassembled WGS sequence"/>
</dbReference>
<organism evidence="2 4">
    <name type="scientific">Prunus armeniaca</name>
    <name type="common">Apricot</name>
    <name type="synonym">Armeniaca vulgaris</name>
    <dbReference type="NCBI Taxonomy" id="36596"/>
    <lineage>
        <taxon>Eukaryota</taxon>
        <taxon>Viridiplantae</taxon>
        <taxon>Streptophyta</taxon>
        <taxon>Embryophyta</taxon>
        <taxon>Tracheophyta</taxon>
        <taxon>Spermatophyta</taxon>
        <taxon>Magnoliopsida</taxon>
        <taxon>eudicotyledons</taxon>
        <taxon>Gunneridae</taxon>
        <taxon>Pentapetalae</taxon>
        <taxon>rosids</taxon>
        <taxon>fabids</taxon>
        <taxon>Rosales</taxon>
        <taxon>Rosaceae</taxon>
        <taxon>Amygdaloideae</taxon>
        <taxon>Amygdaleae</taxon>
        <taxon>Prunus</taxon>
    </lineage>
</organism>
<dbReference type="EMBL" id="CAEKKB010000002">
    <property type="protein sequence ID" value="CAB4299365.1"/>
    <property type="molecule type" value="Genomic_DNA"/>
</dbReference>